<evidence type="ECO:0000313" key="1">
    <source>
        <dbReference type="EMBL" id="MBK1882520.1"/>
    </source>
</evidence>
<gene>
    <name evidence="1" type="ORF">JIN85_08840</name>
</gene>
<comment type="caution">
    <text evidence="1">The sequence shown here is derived from an EMBL/GenBank/DDBJ whole genome shotgun (WGS) entry which is preliminary data.</text>
</comment>
<accession>A0A934S3J5</accession>
<reference evidence="1" key="1">
    <citation type="submission" date="2021-01" db="EMBL/GenBank/DDBJ databases">
        <title>Modified the classification status of verrucomicrobia.</title>
        <authorList>
            <person name="Feng X."/>
        </authorList>
    </citation>
    <scope>NUCLEOTIDE SEQUENCE</scope>
    <source>
        <strain evidence="1">KCTC 22041</strain>
    </source>
</reference>
<dbReference type="EMBL" id="JAENIJ010000011">
    <property type="protein sequence ID" value="MBK1882520.1"/>
    <property type="molecule type" value="Genomic_DNA"/>
</dbReference>
<dbReference type="AlphaFoldDB" id="A0A934S3J5"/>
<evidence type="ECO:0000313" key="2">
    <source>
        <dbReference type="Proteomes" id="UP000603141"/>
    </source>
</evidence>
<organism evidence="1 2">
    <name type="scientific">Luteolibacter pohnpeiensis</name>
    <dbReference type="NCBI Taxonomy" id="454153"/>
    <lineage>
        <taxon>Bacteria</taxon>
        <taxon>Pseudomonadati</taxon>
        <taxon>Verrucomicrobiota</taxon>
        <taxon>Verrucomicrobiia</taxon>
        <taxon>Verrucomicrobiales</taxon>
        <taxon>Verrucomicrobiaceae</taxon>
        <taxon>Luteolibacter</taxon>
    </lineage>
</organism>
<proteinExistence type="predicted"/>
<keyword evidence="2" id="KW-1185">Reference proteome</keyword>
<name>A0A934S3J5_9BACT</name>
<dbReference type="Proteomes" id="UP000603141">
    <property type="component" value="Unassembled WGS sequence"/>
</dbReference>
<dbReference type="RefSeq" id="WP_200269739.1">
    <property type="nucleotide sequence ID" value="NZ_JAENIJ010000011.1"/>
</dbReference>
<protein>
    <submittedName>
        <fullName evidence="1">Uncharacterized protein</fullName>
    </submittedName>
</protein>
<sequence>MDREQAKFILRSFRPDGADVADEDFVEALQFANEDRELGDWFAKERAFDSMFAEAMTQIQIPDSLRQEVLSGLAMHPGDLPHPEDHFDSGMIGSFAFVQPPRSLRSEILASMERTNAAVTPKKSFWQRATLPFAAAAGIALAFLLTSPSKPGIIVAETTVPVEVVQSSFIHTFESPQFSIEDPPEQASQLIAHLQDMKLPSPHHFPKGLQEINRASCRELEINGKRGSLVCFRRLDGSKVHLVIFRRKDVCGELPGRDHPEISQQGTWAVARWLDEKQVYVLIGSTSVEHLKELF</sequence>